<dbReference type="PANTHER" id="PTHR34294:SF5">
    <property type="entry name" value="CENTRAL GLYCOLYTIC GENES REGULATOR"/>
    <property type="match status" value="1"/>
</dbReference>
<proteinExistence type="inferred from homology"/>
<dbReference type="Proteomes" id="UP000198853">
    <property type="component" value="Unassembled WGS sequence"/>
</dbReference>
<dbReference type="AlphaFoldDB" id="A0A1G8KKW3"/>
<evidence type="ECO:0000313" key="7">
    <source>
        <dbReference type="EMBL" id="SDI44045.1"/>
    </source>
</evidence>
<dbReference type="SUPFAM" id="SSF46785">
    <property type="entry name" value="Winged helix' DNA-binding domain"/>
    <property type="match status" value="1"/>
</dbReference>
<evidence type="ECO:0000259" key="5">
    <source>
        <dbReference type="Pfam" id="PF04198"/>
    </source>
</evidence>
<gene>
    <name evidence="7" type="ORF">SAMN04488123_102168</name>
</gene>
<keyword evidence="4" id="KW-0804">Transcription</keyword>
<keyword evidence="2" id="KW-0805">Transcription regulation</keyword>
<dbReference type="GO" id="GO:0030246">
    <property type="term" value="F:carbohydrate binding"/>
    <property type="evidence" value="ECO:0007669"/>
    <property type="project" value="InterPro"/>
</dbReference>
<dbReference type="Pfam" id="PF04198">
    <property type="entry name" value="Sugar-bind"/>
    <property type="match status" value="1"/>
</dbReference>
<dbReference type="PANTHER" id="PTHR34294">
    <property type="entry name" value="TRANSCRIPTIONAL REGULATOR-RELATED"/>
    <property type="match status" value="1"/>
</dbReference>
<evidence type="ECO:0000259" key="6">
    <source>
        <dbReference type="Pfam" id="PF21715"/>
    </source>
</evidence>
<dbReference type="InterPro" id="IPR036388">
    <property type="entry name" value="WH-like_DNA-bd_sf"/>
</dbReference>
<evidence type="ECO:0000256" key="1">
    <source>
        <dbReference type="ARBA" id="ARBA00010466"/>
    </source>
</evidence>
<dbReference type="InterPro" id="IPR037171">
    <property type="entry name" value="NagB/RpiA_transferase-like"/>
</dbReference>
<dbReference type="InterPro" id="IPR007324">
    <property type="entry name" value="Sugar-bd_dom_put"/>
</dbReference>
<reference evidence="7 8" key="1">
    <citation type="submission" date="2016-10" db="EMBL/GenBank/DDBJ databases">
        <authorList>
            <person name="de Groot N.N."/>
        </authorList>
    </citation>
    <scope>NUCLEOTIDE SEQUENCE [LARGE SCALE GENOMIC DNA]</scope>
    <source>
        <strain evidence="7 8">DSM 21771</strain>
    </source>
</reference>
<name>A0A1G8KKW3_9BACI</name>
<dbReference type="SUPFAM" id="SSF100950">
    <property type="entry name" value="NagB/RpiA/CoA transferase-like"/>
    <property type="match status" value="1"/>
</dbReference>
<feature type="domain" description="Sugar-binding" evidence="5">
    <location>
        <begin position="107"/>
        <end position="354"/>
    </location>
</feature>
<evidence type="ECO:0000256" key="3">
    <source>
        <dbReference type="ARBA" id="ARBA00023125"/>
    </source>
</evidence>
<keyword evidence="3" id="KW-0238">DNA-binding</keyword>
<evidence type="ECO:0000256" key="4">
    <source>
        <dbReference type="ARBA" id="ARBA00023163"/>
    </source>
</evidence>
<dbReference type="GO" id="GO:0003677">
    <property type="term" value="F:DNA binding"/>
    <property type="evidence" value="ECO:0007669"/>
    <property type="project" value="UniProtKB-KW"/>
</dbReference>
<evidence type="ECO:0000256" key="2">
    <source>
        <dbReference type="ARBA" id="ARBA00023015"/>
    </source>
</evidence>
<dbReference type="InterPro" id="IPR048715">
    <property type="entry name" value="CggR_N"/>
</dbReference>
<dbReference type="Pfam" id="PF21715">
    <property type="entry name" value="CggR_N"/>
    <property type="match status" value="1"/>
</dbReference>
<evidence type="ECO:0000313" key="8">
    <source>
        <dbReference type="Proteomes" id="UP000198853"/>
    </source>
</evidence>
<dbReference type="InterPro" id="IPR051054">
    <property type="entry name" value="SorC_transcr_regulators"/>
</dbReference>
<keyword evidence="8" id="KW-1185">Reference proteome</keyword>
<comment type="similarity">
    <text evidence="1">Belongs to the SorC transcriptional regulatory family.</text>
</comment>
<dbReference type="EMBL" id="FNEN01000002">
    <property type="protein sequence ID" value="SDI44045.1"/>
    <property type="molecule type" value="Genomic_DNA"/>
</dbReference>
<dbReference type="InterPro" id="IPR036390">
    <property type="entry name" value="WH_DNA-bd_sf"/>
</dbReference>
<dbReference type="Gene3D" id="3.40.50.1360">
    <property type="match status" value="1"/>
</dbReference>
<feature type="domain" description="CggR N-terminal DNA binding" evidence="6">
    <location>
        <begin position="37"/>
        <end position="105"/>
    </location>
</feature>
<dbReference type="Gene3D" id="1.10.10.10">
    <property type="entry name" value="Winged helix-like DNA-binding domain superfamily/Winged helix DNA-binding domain"/>
    <property type="match status" value="1"/>
</dbReference>
<accession>A0A1G8KKW3</accession>
<organism evidence="7 8">
    <name type="scientific">Natribacillus halophilus</name>
    <dbReference type="NCBI Taxonomy" id="549003"/>
    <lineage>
        <taxon>Bacteria</taxon>
        <taxon>Bacillati</taxon>
        <taxon>Bacillota</taxon>
        <taxon>Bacilli</taxon>
        <taxon>Bacillales</taxon>
        <taxon>Bacillaceae</taxon>
        <taxon>Natribacillus</taxon>
    </lineage>
</organism>
<protein>
    <submittedName>
        <fullName evidence="7">Central glycolytic genes regulator</fullName>
    </submittedName>
</protein>
<sequence>MTHRDKNDPTKKEVIHFMLDVLEWQKKLQPDILKNLHRRYDILQFIRLSAPVGRRTIASALQISERVLRSEVDLFKEQNLLSVESGGMELTDEGLALLEQLRPAMQNISGRSQLEKDLQATLGISRVIVTSGDSDVRSWVKKEMSQACVSEMIDTLEPNDVVAVAGGTTLATLATSVYPHPNLQNVTFVPARGGLGEDVDLQSNTICAELARGAHAQYRLLHVPDQLSDHAYDSVIQEPGIRELLALIRSPRMVIHSVGEAQTMATRRSADESKLRRLKEQEAIAEAFGYYFDSEGKVVQKEKTIGLQLDELGRDQMVVTLAGGMSKAEAIVAYMTYRPSDLLITDEGAATAIMGTQSNEF</sequence>